<keyword evidence="2" id="KW-0227">DNA damage</keyword>
<feature type="compositionally biased region" description="Polar residues" evidence="4">
    <location>
        <begin position="214"/>
        <end position="235"/>
    </location>
</feature>
<evidence type="ECO:0000256" key="1">
    <source>
        <dbReference type="ARBA" id="ARBA00004123"/>
    </source>
</evidence>
<sequence>MFRSLAAAEKAALAGEGGDFESQFCRDLQDEILSSSPSNAPERVFPFATTVTSSPSRRKANGDFDEGTVEQRLDATGDIVKPAEPAIIQSINPQPRPSSAPAAVGEDAASKTQGIVWKRIFRRNSNCCMRAFDEDGNELSVCKLSELEREKQAAMVAVGTMDLDDLTQKSAMSLTQENTPSAYHQFDIQRHIRDEYPSTATPDDTDTPPIPRTQNQASLPSKQHASTRTESTTAHTYEENDPRYIQLNFDPSSFVNADADADADAEDEDEDGVSQDPSFAAPQIEHTNSYEPQTPAPPMNPFNRKGSVLKPSQMFGATQPSSVGRRVSPTSSRPSPDVYNDFSSPPKRSRLRSSPLAARNDVENDTSPLQSSVRHLLARSNSASTDLPSAVKPRTSGVQSFDGGLRMQRSGATHEPRPYRSMKESQERRNGFSQSDTDSDSDSSIDARSRKRLERERRIQQELSSIGRMPTSSRPSSASAVEIPSTSRRQNWQERCKGAAPPMRSSQEDAQSSRPSSAAFEVLSTSRRRSIQEEYVAQCEGKDARDTQQETQATQESVNDTPPDDVVADSQAVPVKEDTVDDDDHSSDVAPASGIPDEDEPARPPVSEGQQSNDVHASTPPPNMVPIDRWIESRSEQDSVHGSVVTASAPEPPEPSLPLQELSMNQNNLRTPMITKNQLFSDGPETVPETSPPERTVMEQRSPQEERLRPMGEIANISFDANGVDDLADLPGFTQDVDFENAMRLRSSPEPPPRMPARRVSIARVSEATAISSIATTFTEVATAATIPSPAEVVQQAAPLVEEASRTDVPAEAGTLDQADNTAVPIEQQTSHIADQTATIDGDDISATEGLHDTTDPIPAPASTKRTGLRTKSELKGPSRALRRSGSTSRGTTPSSGVSKQAPKTKAIAPRSTNRSSAASVSNPVAETSAPAPVDEVENATPTNQPPAATVPASLSTRSSKRKTASADKQSTPAPLLKRTLKRKSGPTIIDDSVAPTRSSKRQSIARDAKEDSEDPLALPTPAVAISRMSPSGALFANMAFAVSYQKREQEKDQVTKIIRENGGRILNDGFDTLFETLQPKELNAELTLSAANKLLGFSALIADEHSRKAKYMQALALGLPCISGQWVLSCVSKGVILDWSPFLLCAGQSSFLGNVMKSRVLPRYAATEANLETTLDARDKLLDGKSVLMVTGRGKADKRKPYVFLTRALGPSRIGQVGDLSEARTKLGSETWDLLYADSPHHTAAATVFGSENSIGRSKKRKRGPTTAEDSTPSPKRIRVIDDETMIQSLILGQVMEV</sequence>
<keyword evidence="3" id="KW-0539">Nucleus</keyword>
<dbReference type="GO" id="GO:0042393">
    <property type="term" value="F:histone binding"/>
    <property type="evidence" value="ECO:0007669"/>
    <property type="project" value="TreeGrafter"/>
</dbReference>
<feature type="compositionally biased region" description="Polar residues" evidence="4">
    <location>
        <begin position="911"/>
        <end position="926"/>
    </location>
</feature>
<feature type="region of interest" description="Disordered" evidence="4">
    <location>
        <begin position="1251"/>
        <end position="1276"/>
    </location>
</feature>
<feature type="compositionally biased region" description="Acidic residues" evidence="4">
    <location>
        <begin position="259"/>
        <end position="273"/>
    </location>
</feature>
<dbReference type="EMBL" id="KZ613949">
    <property type="protein sequence ID" value="PMD37227.1"/>
    <property type="molecule type" value="Genomic_DNA"/>
</dbReference>
<dbReference type="InterPro" id="IPR001357">
    <property type="entry name" value="BRCT_dom"/>
</dbReference>
<feature type="compositionally biased region" description="Low complexity" evidence="4">
    <location>
        <begin position="884"/>
        <end position="899"/>
    </location>
</feature>
<feature type="domain" description="BRCT" evidence="5">
    <location>
        <begin position="1031"/>
        <end position="1145"/>
    </location>
</feature>
<dbReference type="GO" id="GO:0045944">
    <property type="term" value="P:positive regulation of transcription by RNA polymerase II"/>
    <property type="evidence" value="ECO:0007669"/>
    <property type="project" value="TreeGrafter"/>
</dbReference>
<feature type="compositionally biased region" description="Low complexity" evidence="4">
    <location>
        <begin position="320"/>
        <end position="359"/>
    </location>
</feature>
<feature type="compositionally biased region" description="Polar residues" evidence="4">
    <location>
        <begin position="504"/>
        <end position="516"/>
    </location>
</feature>
<dbReference type="CDD" id="cd17745">
    <property type="entry name" value="BRCT_p53bp1_rpt1"/>
    <property type="match status" value="1"/>
</dbReference>
<dbReference type="Gene3D" id="3.40.50.10190">
    <property type="entry name" value="BRCT domain"/>
    <property type="match status" value="1"/>
</dbReference>
<evidence type="ECO:0000313" key="6">
    <source>
        <dbReference type="EMBL" id="PMD37227.1"/>
    </source>
</evidence>
<feature type="region of interest" description="Disordered" evidence="4">
    <location>
        <begin position="196"/>
        <end position="658"/>
    </location>
</feature>
<feature type="compositionally biased region" description="Basic and acidic residues" evidence="4">
    <location>
        <begin position="412"/>
        <end position="430"/>
    </location>
</feature>
<dbReference type="InterPro" id="IPR047249">
    <property type="entry name" value="BRCT_p53bp1-like_rpt1"/>
</dbReference>
<accession>A0A2J6RFD1</accession>
<dbReference type="Proteomes" id="UP000235786">
    <property type="component" value="Unassembled WGS sequence"/>
</dbReference>
<feature type="compositionally biased region" description="Basic and acidic residues" evidence="4">
    <location>
        <begin position="445"/>
        <end position="460"/>
    </location>
</feature>
<feature type="region of interest" description="Disordered" evidence="4">
    <location>
        <begin position="844"/>
        <end position="1018"/>
    </location>
</feature>
<dbReference type="OrthoDB" id="129353at2759"/>
<evidence type="ECO:0000256" key="4">
    <source>
        <dbReference type="SAM" id="MobiDB-lite"/>
    </source>
</evidence>
<evidence type="ECO:0000256" key="3">
    <source>
        <dbReference type="ARBA" id="ARBA00023242"/>
    </source>
</evidence>
<organism evidence="6 7">
    <name type="scientific">Hyaloscypha variabilis (strain UAMH 11265 / GT02V1 / F)</name>
    <name type="common">Meliniomyces variabilis</name>
    <dbReference type="NCBI Taxonomy" id="1149755"/>
    <lineage>
        <taxon>Eukaryota</taxon>
        <taxon>Fungi</taxon>
        <taxon>Dikarya</taxon>
        <taxon>Ascomycota</taxon>
        <taxon>Pezizomycotina</taxon>
        <taxon>Leotiomycetes</taxon>
        <taxon>Helotiales</taxon>
        <taxon>Hyaloscyphaceae</taxon>
        <taxon>Hyaloscypha</taxon>
        <taxon>Hyaloscypha variabilis</taxon>
    </lineage>
</organism>
<dbReference type="SUPFAM" id="SSF52113">
    <property type="entry name" value="BRCT domain"/>
    <property type="match status" value="1"/>
</dbReference>
<gene>
    <name evidence="6" type="ORF">L207DRAFT_635981</name>
</gene>
<dbReference type="PROSITE" id="PS50172">
    <property type="entry name" value="BRCT"/>
    <property type="match status" value="1"/>
</dbReference>
<feature type="compositionally biased region" description="Basic and acidic residues" evidence="4">
    <location>
        <begin position="629"/>
        <end position="639"/>
    </location>
</feature>
<feature type="compositionally biased region" description="Polar residues" evidence="4">
    <location>
        <begin position="470"/>
        <end position="490"/>
    </location>
</feature>
<evidence type="ECO:0000259" key="5">
    <source>
        <dbReference type="PROSITE" id="PS50172"/>
    </source>
</evidence>
<keyword evidence="7" id="KW-1185">Reference proteome</keyword>
<dbReference type="InterPro" id="IPR036420">
    <property type="entry name" value="BRCT_dom_sf"/>
</dbReference>
<evidence type="ECO:0000313" key="7">
    <source>
        <dbReference type="Proteomes" id="UP000235786"/>
    </source>
</evidence>
<feature type="region of interest" description="Disordered" evidence="4">
    <location>
        <begin position="678"/>
        <end position="706"/>
    </location>
</feature>
<dbReference type="PANTHER" id="PTHR15321:SF3">
    <property type="entry name" value="TP53-BINDING PROTEIN 1"/>
    <property type="match status" value="1"/>
</dbReference>
<feature type="compositionally biased region" description="Basic and acidic residues" evidence="4">
    <location>
        <begin position="696"/>
        <end position="706"/>
    </location>
</feature>
<feature type="compositionally biased region" description="Polar residues" evidence="4">
    <location>
        <begin position="549"/>
        <end position="560"/>
    </location>
</feature>
<feature type="compositionally biased region" description="Polar residues" evidence="4">
    <location>
        <begin position="365"/>
        <end position="387"/>
    </location>
</feature>
<protein>
    <recommendedName>
        <fullName evidence="5">BRCT domain-containing protein</fullName>
    </recommendedName>
</protein>
<feature type="compositionally biased region" description="Polar residues" evidence="4">
    <location>
        <begin position="940"/>
        <end position="958"/>
    </location>
</feature>
<dbReference type="STRING" id="1149755.A0A2J6RFD1"/>
<evidence type="ECO:0000256" key="2">
    <source>
        <dbReference type="ARBA" id="ARBA00022763"/>
    </source>
</evidence>
<dbReference type="SMART" id="SM00292">
    <property type="entry name" value="BRCT"/>
    <property type="match status" value="1"/>
</dbReference>
<name>A0A2J6RFD1_HYAVF</name>
<dbReference type="GO" id="GO:0000077">
    <property type="term" value="P:DNA damage checkpoint signaling"/>
    <property type="evidence" value="ECO:0007669"/>
    <property type="project" value="TreeGrafter"/>
</dbReference>
<comment type="subcellular location">
    <subcellularLocation>
        <location evidence="1">Nucleus</location>
    </subcellularLocation>
</comment>
<dbReference type="InterPro" id="IPR047252">
    <property type="entry name" value="TP53BP1-like"/>
</dbReference>
<dbReference type="Pfam" id="PF00533">
    <property type="entry name" value="BRCT"/>
    <property type="match status" value="1"/>
</dbReference>
<reference evidence="6 7" key="1">
    <citation type="submission" date="2016-04" db="EMBL/GenBank/DDBJ databases">
        <title>A degradative enzymes factory behind the ericoid mycorrhizal symbiosis.</title>
        <authorList>
            <consortium name="DOE Joint Genome Institute"/>
            <person name="Martino E."/>
            <person name="Morin E."/>
            <person name="Grelet G."/>
            <person name="Kuo A."/>
            <person name="Kohler A."/>
            <person name="Daghino S."/>
            <person name="Barry K."/>
            <person name="Choi C."/>
            <person name="Cichocki N."/>
            <person name="Clum A."/>
            <person name="Copeland A."/>
            <person name="Hainaut M."/>
            <person name="Haridas S."/>
            <person name="Labutti K."/>
            <person name="Lindquist E."/>
            <person name="Lipzen A."/>
            <person name="Khouja H.-R."/>
            <person name="Murat C."/>
            <person name="Ohm R."/>
            <person name="Olson A."/>
            <person name="Spatafora J."/>
            <person name="Veneault-Fourrey C."/>
            <person name="Henrissat B."/>
            <person name="Grigoriev I."/>
            <person name="Martin F."/>
            <person name="Perotto S."/>
        </authorList>
    </citation>
    <scope>NUCLEOTIDE SEQUENCE [LARGE SCALE GENOMIC DNA]</scope>
    <source>
        <strain evidence="6 7">F</strain>
    </source>
</reference>
<proteinExistence type="predicted"/>
<dbReference type="GO" id="GO:0005634">
    <property type="term" value="C:nucleus"/>
    <property type="evidence" value="ECO:0007669"/>
    <property type="project" value="UniProtKB-SubCell"/>
</dbReference>
<dbReference type="PANTHER" id="PTHR15321">
    <property type="entry name" value="TUMOR SUPPRESSOR P53-BINDING PROTEIN 1"/>
    <property type="match status" value="1"/>
</dbReference>